<keyword evidence="1" id="KW-1133">Transmembrane helix</keyword>
<dbReference type="Proteomes" id="UP000652761">
    <property type="component" value="Unassembled WGS sequence"/>
</dbReference>
<reference evidence="2" key="1">
    <citation type="submission" date="2017-07" db="EMBL/GenBank/DDBJ databases">
        <title>Taro Niue Genome Assembly and Annotation.</title>
        <authorList>
            <person name="Atibalentja N."/>
            <person name="Keating K."/>
            <person name="Fields C.J."/>
        </authorList>
    </citation>
    <scope>NUCLEOTIDE SEQUENCE</scope>
    <source>
        <strain evidence="2">Niue_2</strain>
        <tissue evidence="2">Leaf</tissue>
    </source>
</reference>
<feature type="transmembrane region" description="Helical" evidence="1">
    <location>
        <begin position="61"/>
        <end position="78"/>
    </location>
</feature>
<proteinExistence type="predicted"/>
<keyword evidence="1" id="KW-0812">Transmembrane</keyword>
<organism evidence="2 3">
    <name type="scientific">Colocasia esculenta</name>
    <name type="common">Wild taro</name>
    <name type="synonym">Arum esculentum</name>
    <dbReference type="NCBI Taxonomy" id="4460"/>
    <lineage>
        <taxon>Eukaryota</taxon>
        <taxon>Viridiplantae</taxon>
        <taxon>Streptophyta</taxon>
        <taxon>Embryophyta</taxon>
        <taxon>Tracheophyta</taxon>
        <taxon>Spermatophyta</taxon>
        <taxon>Magnoliopsida</taxon>
        <taxon>Liliopsida</taxon>
        <taxon>Araceae</taxon>
        <taxon>Aroideae</taxon>
        <taxon>Colocasieae</taxon>
        <taxon>Colocasia</taxon>
    </lineage>
</organism>
<dbReference type="EMBL" id="NMUH01001142">
    <property type="protein sequence ID" value="MQL89358.1"/>
    <property type="molecule type" value="Genomic_DNA"/>
</dbReference>
<accession>A0A843V0A4</accession>
<feature type="transmembrane region" description="Helical" evidence="1">
    <location>
        <begin position="108"/>
        <end position="130"/>
    </location>
</feature>
<dbReference type="AlphaFoldDB" id="A0A843V0A4"/>
<name>A0A843V0A4_COLES</name>
<feature type="non-terminal residue" evidence="2">
    <location>
        <position position="148"/>
    </location>
</feature>
<keyword evidence="1" id="KW-0472">Membrane</keyword>
<gene>
    <name evidence="2" type="ORF">Taro_021934</name>
</gene>
<feature type="non-terminal residue" evidence="2">
    <location>
        <position position="1"/>
    </location>
</feature>
<comment type="caution">
    <text evidence="2">The sequence shown here is derived from an EMBL/GenBank/DDBJ whole genome shotgun (WGS) entry which is preliminary data.</text>
</comment>
<protein>
    <submittedName>
        <fullName evidence="2">Uncharacterized protein</fullName>
    </submittedName>
</protein>
<evidence type="ECO:0000313" key="2">
    <source>
        <dbReference type="EMBL" id="MQL89358.1"/>
    </source>
</evidence>
<feature type="transmembrane region" description="Helical" evidence="1">
    <location>
        <begin position="85"/>
        <end position="102"/>
    </location>
</feature>
<evidence type="ECO:0000313" key="3">
    <source>
        <dbReference type="Proteomes" id="UP000652761"/>
    </source>
</evidence>
<sequence length="148" mass="16959">FRRLEWSCTGPFPTDRSRCFILSFTSSKNSNTFDAICLLKDLMPEFKEMRQQVDFHKSSNAFMTFIFHVLNGGVCASVGHLHNMIFVFTSATGCLCLRWVFVQYDICIYVLNGVFVPLLGVCTICLYACCFKTPEDLCIKCRVLYNDL</sequence>
<keyword evidence="3" id="KW-1185">Reference proteome</keyword>
<evidence type="ECO:0000256" key="1">
    <source>
        <dbReference type="SAM" id="Phobius"/>
    </source>
</evidence>